<dbReference type="PROSITE" id="PS51471">
    <property type="entry name" value="FE2OG_OXY"/>
    <property type="match status" value="1"/>
</dbReference>
<feature type="compositionally biased region" description="Polar residues" evidence="1">
    <location>
        <begin position="26"/>
        <end position="43"/>
    </location>
</feature>
<feature type="compositionally biased region" description="Low complexity" evidence="1">
    <location>
        <begin position="60"/>
        <end position="79"/>
    </location>
</feature>
<keyword evidence="4" id="KW-1185">Reference proteome</keyword>
<dbReference type="InterPro" id="IPR044861">
    <property type="entry name" value="IPNS-like_FE2OG_OXY"/>
</dbReference>
<dbReference type="Gene3D" id="2.60.120.330">
    <property type="entry name" value="B-lactam Antibiotic, Isopenicillin N Synthase, Chain"/>
    <property type="match status" value="1"/>
</dbReference>
<dbReference type="InterPro" id="IPR005123">
    <property type="entry name" value="Oxoglu/Fe-dep_dioxygenase_dom"/>
</dbReference>
<reference evidence="3 4" key="1">
    <citation type="journal article" date="2017" name="Mol. Ecol.">
        <title>Comparative and population genomic landscape of Phellinus noxius: A hypervariable fungus causing root rot in trees.</title>
        <authorList>
            <person name="Chung C.L."/>
            <person name="Lee T.J."/>
            <person name="Akiba M."/>
            <person name="Lee H.H."/>
            <person name="Kuo T.H."/>
            <person name="Liu D."/>
            <person name="Ke H.M."/>
            <person name="Yokoi T."/>
            <person name="Roa M.B."/>
            <person name="Lu M.J."/>
            <person name="Chang Y.Y."/>
            <person name="Ann P.J."/>
            <person name="Tsai J.N."/>
            <person name="Chen C.Y."/>
            <person name="Tzean S.S."/>
            <person name="Ota Y."/>
            <person name="Hattori T."/>
            <person name="Sahashi N."/>
            <person name="Liou R.F."/>
            <person name="Kikuchi T."/>
            <person name="Tsai I.J."/>
        </authorList>
    </citation>
    <scope>NUCLEOTIDE SEQUENCE [LARGE SCALE GENOMIC DNA]</scope>
    <source>
        <strain evidence="3 4">FFPRI411160</strain>
    </source>
</reference>
<evidence type="ECO:0000313" key="4">
    <source>
        <dbReference type="Proteomes" id="UP000217199"/>
    </source>
</evidence>
<feature type="compositionally biased region" description="Low complexity" evidence="1">
    <location>
        <begin position="496"/>
        <end position="506"/>
    </location>
</feature>
<dbReference type="InterPro" id="IPR027443">
    <property type="entry name" value="IPNS-like_sf"/>
</dbReference>
<feature type="compositionally biased region" description="Basic residues" evidence="1">
    <location>
        <begin position="49"/>
        <end position="59"/>
    </location>
</feature>
<feature type="domain" description="Fe2OG dioxygenase" evidence="2">
    <location>
        <begin position="266"/>
        <end position="431"/>
    </location>
</feature>
<evidence type="ECO:0000259" key="2">
    <source>
        <dbReference type="PROSITE" id="PS51471"/>
    </source>
</evidence>
<protein>
    <submittedName>
        <fullName evidence="3">Clavaminate synthase</fullName>
    </submittedName>
</protein>
<dbReference type="STRING" id="2282107.A0A286UBG3"/>
<accession>A0A286UBG3</accession>
<organism evidence="3 4">
    <name type="scientific">Pyrrhoderma noxium</name>
    <dbReference type="NCBI Taxonomy" id="2282107"/>
    <lineage>
        <taxon>Eukaryota</taxon>
        <taxon>Fungi</taxon>
        <taxon>Dikarya</taxon>
        <taxon>Basidiomycota</taxon>
        <taxon>Agaricomycotina</taxon>
        <taxon>Agaricomycetes</taxon>
        <taxon>Hymenochaetales</taxon>
        <taxon>Hymenochaetaceae</taxon>
        <taxon>Pyrrhoderma</taxon>
    </lineage>
</organism>
<feature type="region of interest" description="Disordered" evidence="1">
    <location>
        <begin position="492"/>
        <end position="545"/>
    </location>
</feature>
<dbReference type="InParanoid" id="A0A286UBG3"/>
<dbReference type="AlphaFoldDB" id="A0A286UBG3"/>
<dbReference type="EMBL" id="NBII01000007">
    <property type="protein sequence ID" value="PAV16931.1"/>
    <property type="molecule type" value="Genomic_DNA"/>
</dbReference>
<sequence length="584" mass="63526">MTNIATATSIATSANTATAPIIKFPNGSSNTSTHNAGSPTNTSPTSAHAHTHPLAHAHAHSTNSTRHNTTHTTTNTSRPSTPPPMKLRSLPIIDISPWVHPESEKHRGHNGGRRSTAAALHAACLTYGFFYLDVGSLVDEGEMEVLAGLAKEFFDLPQEEKDKLGLSNQDGARGYQRLKENITNGKADNHEGLDFYAPVSKPDKTKPLQGENQWPSDDVVPGFRAKYEAWVEKMKKLGMIVMEAMSVGLGMSKGEWEELKSKVDDSFWVMRVIGYPPLPNDYDGFSCGAHKDYGCLTFLYADPTPNALQVFMPQTGVLEDAATTPIPASGGSGLAPSAASAYMKSVEVSAVATRPSASQVVHSLRDDPITLDDEGGEKGVWINADPIPGCVVCNVGEMWEVWTNGLYKSTLHRVIHQGSNYRVSIPFFFEPNFNAQIAPLPAALRLQKDSIQPAYAYTPTHPHVHYSHCHHEPADLLTQRLKELVVNKEGLAVPHSGSSDSSSAVSLKDYEENESTRATNGTSSARSSMSFPELRTPQSPLTPHHAHAAYTPLSVEKRYESVVYGEFLLKKVANNFTVGKGKYD</sequence>
<dbReference type="OrthoDB" id="288590at2759"/>
<evidence type="ECO:0000256" key="1">
    <source>
        <dbReference type="SAM" id="MobiDB-lite"/>
    </source>
</evidence>
<dbReference type="SUPFAM" id="SSF51197">
    <property type="entry name" value="Clavaminate synthase-like"/>
    <property type="match status" value="1"/>
</dbReference>
<dbReference type="InterPro" id="IPR050231">
    <property type="entry name" value="Iron_ascorbate_oxido_reductase"/>
</dbReference>
<feature type="compositionally biased region" description="Polar residues" evidence="1">
    <location>
        <begin position="516"/>
        <end position="541"/>
    </location>
</feature>
<feature type="region of interest" description="Disordered" evidence="1">
    <location>
        <begin position="25"/>
        <end position="88"/>
    </location>
</feature>
<dbReference type="Pfam" id="PF14226">
    <property type="entry name" value="DIOX_N"/>
    <property type="match status" value="1"/>
</dbReference>
<name>A0A286UBG3_9AGAM</name>
<proteinExistence type="predicted"/>
<evidence type="ECO:0000313" key="3">
    <source>
        <dbReference type="EMBL" id="PAV16931.1"/>
    </source>
</evidence>
<dbReference type="Proteomes" id="UP000217199">
    <property type="component" value="Unassembled WGS sequence"/>
</dbReference>
<gene>
    <name evidence="3" type="ORF">PNOK_0699500</name>
</gene>
<comment type="caution">
    <text evidence="3">The sequence shown here is derived from an EMBL/GenBank/DDBJ whole genome shotgun (WGS) entry which is preliminary data.</text>
</comment>
<dbReference type="Pfam" id="PF03171">
    <property type="entry name" value="2OG-FeII_Oxy"/>
    <property type="match status" value="1"/>
</dbReference>
<dbReference type="InterPro" id="IPR026992">
    <property type="entry name" value="DIOX_N"/>
</dbReference>
<dbReference type="PANTHER" id="PTHR47990">
    <property type="entry name" value="2-OXOGLUTARATE (2OG) AND FE(II)-DEPENDENT OXYGENASE SUPERFAMILY PROTEIN-RELATED"/>
    <property type="match status" value="1"/>
</dbReference>